<name>A0A1H6IKA2_9EURY</name>
<dbReference type="PROSITE" id="PS51658">
    <property type="entry name" value="BFN"/>
    <property type="match status" value="1"/>
</dbReference>
<evidence type="ECO:0000313" key="4">
    <source>
        <dbReference type="Proteomes" id="UP000199215"/>
    </source>
</evidence>
<keyword evidence="4" id="KW-1185">Reference proteome</keyword>
<feature type="compositionally biased region" description="Acidic residues" evidence="1">
    <location>
        <begin position="212"/>
        <end position="232"/>
    </location>
</feature>
<protein>
    <recommendedName>
        <fullName evidence="2">BFN domain-containing protein</fullName>
    </recommendedName>
</protein>
<dbReference type="OrthoDB" id="30741at2157"/>
<dbReference type="EMBL" id="FNWU01000002">
    <property type="protein sequence ID" value="SEH46987.1"/>
    <property type="molecule type" value="Genomic_DNA"/>
</dbReference>
<dbReference type="AlphaFoldDB" id="A0A1H6IKA2"/>
<dbReference type="Gene3D" id="3.10.690.10">
    <property type="entry name" value="Bifunctional nuclease domain"/>
    <property type="match status" value="1"/>
</dbReference>
<dbReference type="PANTHER" id="PTHR15160:SF1">
    <property type="entry name" value="VON HIPPEL-LINDAU DISEASE TUMOR SUPPRESSOR"/>
    <property type="match status" value="1"/>
</dbReference>
<dbReference type="STRING" id="1267564.SAMN05192561_102222"/>
<accession>A0A1H6IKA2</accession>
<dbReference type="Pfam" id="PF02577">
    <property type="entry name" value="BFN_dom"/>
    <property type="match status" value="1"/>
</dbReference>
<dbReference type="Proteomes" id="UP000199215">
    <property type="component" value="Unassembled WGS sequence"/>
</dbReference>
<dbReference type="PANTHER" id="PTHR15160">
    <property type="entry name" value="VON HIPPEL-LINDAU PROTEIN"/>
    <property type="match status" value="1"/>
</dbReference>
<proteinExistence type="predicted"/>
<dbReference type="InterPro" id="IPR036104">
    <property type="entry name" value="BFN_sf"/>
</dbReference>
<evidence type="ECO:0000259" key="2">
    <source>
        <dbReference type="PROSITE" id="PS51658"/>
    </source>
</evidence>
<dbReference type="InterPro" id="IPR003729">
    <property type="entry name" value="Bi_nuclease_dom"/>
</dbReference>
<feature type="domain" description="BFN" evidence="2">
    <location>
        <begin position="2"/>
        <end position="138"/>
    </location>
</feature>
<evidence type="ECO:0000256" key="1">
    <source>
        <dbReference type="SAM" id="MobiDB-lite"/>
    </source>
</evidence>
<reference evidence="3 4" key="1">
    <citation type="submission" date="2016-10" db="EMBL/GenBank/DDBJ databases">
        <authorList>
            <person name="de Groot N.N."/>
        </authorList>
    </citation>
    <scope>NUCLEOTIDE SEQUENCE [LARGE SCALE GENOMIC DNA]</scope>
    <source>
        <strain evidence="3 4">IBRC-M10418</strain>
    </source>
</reference>
<evidence type="ECO:0000313" key="3">
    <source>
        <dbReference type="EMBL" id="SEH46987.1"/>
    </source>
</evidence>
<gene>
    <name evidence="3" type="ORF">SAMN05192561_102222</name>
</gene>
<feature type="compositionally biased region" description="Basic and acidic residues" evidence="1">
    <location>
        <begin position="169"/>
        <end position="193"/>
    </location>
</feature>
<feature type="region of interest" description="Disordered" evidence="1">
    <location>
        <begin position="135"/>
        <end position="232"/>
    </location>
</feature>
<organism evidence="3 4">
    <name type="scientific">Halopenitus malekzadehii</name>
    <dbReference type="NCBI Taxonomy" id="1267564"/>
    <lineage>
        <taxon>Archaea</taxon>
        <taxon>Methanobacteriati</taxon>
        <taxon>Methanobacteriota</taxon>
        <taxon>Stenosarchaea group</taxon>
        <taxon>Halobacteria</taxon>
        <taxon>Halobacteriales</taxon>
        <taxon>Haloferacaceae</taxon>
        <taxon>Halopenitus</taxon>
    </lineage>
</organism>
<sequence length="232" mass="24730">MDHQAEIVAIGAGTGAGGEEIPAVLLAARGEILPVFVTPDQATSIGMTLEGEPFERPLSHDLLVSVLTEFGGAIDRVRIDDLSEGTFYAKVDVERYDDGEAERFVFDARPSDALAVGVRVECPILVADAVIDEAGRPPSEFGFDVEPAAEGGDPEPVGNRDSIADADPFTEHGSIDDRDPFADRESATDRDSAMDTGEGEHESEDEPRSTDADDADLPAEWTEDPDEDDGPT</sequence>
<dbReference type="SUPFAM" id="SSF103256">
    <property type="entry name" value="Hypothetical protein TM0160"/>
    <property type="match status" value="1"/>
</dbReference>
<dbReference type="GO" id="GO:0004518">
    <property type="term" value="F:nuclease activity"/>
    <property type="evidence" value="ECO:0007669"/>
    <property type="project" value="InterPro"/>
</dbReference>